<gene>
    <name evidence="1" type="ORF">UFOPK3547_01281</name>
</gene>
<reference evidence="1" key="1">
    <citation type="submission" date="2020-05" db="EMBL/GenBank/DDBJ databases">
        <authorList>
            <person name="Chiriac C."/>
            <person name="Salcher M."/>
            <person name="Ghai R."/>
            <person name="Kavagutti S V."/>
        </authorList>
    </citation>
    <scope>NUCLEOTIDE SEQUENCE</scope>
</reference>
<organism evidence="1">
    <name type="scientific">freshwater metagenome</name>
    <dbReference type="NCBI Taxonomy" id="449393"/>
    <lineage>
        <taxon>unclassified sequences</taxon>
        <taxon>metagenomes</taxon>
        <taxon>ecological metagenomes</taxon>
    </lineage>
</organism>
<protein>
    <submittedName>
        <fullName evidence="1">Unannotated protein</fullName>
    </submittedName>
</protein>
<sequence length="112" mass="11995">MRSGAHEAAVELAAADEPVEHLAANLADVDHVRALRKHADQVALRQLRGLQPHVMPKADPKVLSVAPGQVAEHADKRPPDLFSEVAVDLLAVQTADVVGLENLLRNVHGVTE</sequence>
<proteinExistence type="predicted"/>
<name>A0A6J6A357_9ZZZZ</name>
<evidence type="ECO:0000313" key="1">
    <source>
        <dbReference type="EMBL" id="CAB4346203.1"/>
    </source>
</evidence>
<dbReference type="AlphaFoldDB" id="A0A6J6A357"/>
<dbReference type="EMBL" id="CAESAN010000117">
    <property type="protein sequence ID" value="CAB4346203.1"/>
    <property type="molecule type" value="Genomic_DNA"/>
</dbReference>
<accession>A0A6J6A357</accession>